<evidence type="ECO:0000256" key="4">
    <source>
        <dbReference type="ARBA" id="ARBA00023034"/>
    </source>
</evidence>
<dbReference type="EMBL" id="CAXAMM010003313">
    <property type="protein sequence ID" value="CAK8999307.1"/>
    <property type="molecule type" value="Genomic_DNA"/>
</dbReference>
<dbReference type="InterPro" id="IPR002495">
    <property type="entry name" value="Glyco_trans_8"/>
</dbReference>
<dbReference type="InterPro" id="IPR007233">
    <property type="entry name" value="TRAPPC"/>
</dbReference>
<feature type="non-terminal residue" evidence="7">
    <location>
        <position position="1"/>
    </location>
</feature>
<keyword evidence="4 6" id="KW-0333">Golgi apparatus</keyword>
<comment type="subcellular location">
    <subcellularLocation>
        <location evidence="6">Endoplasmic reticulum</location>
    </subcellularLocation>
    <subcellularLocation>
        <location evidence="6">Golgi apparatus</location>
        <location evidence="6">cis-Golgi network</location>
    </subcellularLocation>
</comment>
<name>A0ABP0ICR4_9DINO</name>
<accession>A0ABP0ICR4</accession>
<evidence type="ECO:0000256" key="3">
    <source>
        <dbReference type="ARBA" id="ARBA00022892"/>
    </source>
</evidence>
<dbReference type="SUPFAM" id="SSF64356">
    <property type="entry name" value="SNARE-like"/>
    <property type="match status" value="1"/>
</dbReference>
<keyword evidence="3 6" id="KW-0931">ER-Golgi transport</keyword>
<organism evidence="7 8">
    <name type="scientific">Durusdinium trenchii</name>
    <dbReference type="NCBI Taxonomy" id="1381693"/>
    <lineage>
        <taxon>Eukaryota</taxon>
        <taxon>Sar</taxon>
        <taxon>Alveolata</taxon>
        <taxon>Dinophyceae</taxon>
        <taxon>Suessiales</taxon>
        <taxon>Symbiodiniaceae</taxon>
        <taxon>Durusdinium</taxon>
    </lineage>
</organism>
<evidence type="ECO:0000313" key="8">
    <source>
        <dbReference type="Proteomes" id="UP001642464"/>
    </source>
</evidence>
<dbReference type="PANTHER" id="PTHR23249">
    <property type="entry name" value="TRAFFICKING PROTEIN PARTICLE COMPLEX SUBUNIT"/>
    <property type="match status" value="1"/>
</dbReference>
<evidence type="ECO:0000256" key="2">
    <source>
        <dbReference type="ARBA" id="ARBA00022824"/>
    </source>
</evidence>
<keyword evidence="8" id="KW-1185">Reference proteome</keyword>
<protein>
    <recommendedName>
        <fullName evidence="6">Trafficking protein particle complex subunit</fullName>
    </recommendedName>
</protein>
<evidence type="ECO:0000256" key="5">
    <source>
        <dbReference type="ARBA" id="ARBA00038167"/>
    </source>
</evidence>
<evidence type="ECO:0000256" key="1">
    <source>
        <dbReference type="ARBA" id="ARBA00022448"/>
    </source>
</evidence>
<sequence length="220" mass="25882">AGVMVIDLERWRQRHASQLIAEWIAMNARRRLWLHGSQPPLLLLFHDEVVSLHWSWNVDGLGHRLNYPKNVQRAWIYNFYTFGRGRKLLCREEWNRTRACRDIAEESKYVSGLLITLKSFAQQLGPPRTQAFLAYSTPQYKLHSFETISGYRFVLTTDPSVPDQQECLREIYEIFVEHVIKNPLYQLGDELEHCPVFKTKLHSFLMTRPFFASPFQSVVA</sequence>
<dbReference type="SMART" id="SM01399">
    <property type="entry name" value="Sybindin"/>
    <property type="match status" value="1"/>
</dbReference>
<dbReference type="SUPFAM" id="SSF53448">
    <property type="entry name" value="Nucleotide-diphospho-sugar transferases"/>
    <property type="match status" value="1"/>
</dbReference>
<dbReference type="Gene3D" id="3.30.450.70">
    <property type="match status" value="1"/>
</dbReference>
<dbReference type="Proteomes" id="UP001642464">
    <property type="component" value="Unassembled WGS sequence"/>
</dbReference>
<gene>
    <name evidence="7" type="ORF">SCF082_LOCUS6001</name>
</gene>
<comment type="similarity">
    <text evidence="5">Belongs to the TRAPP small subunits family. BET5 subfamily.</text>
</comment>
<dbReference type="Pfam" id="PF01501">
    <property type="entry name" value="Glyco_transf_8"/>
    <property type="match status" value="1"/>
</dbReference>
<dbReference type="InterPro" id="IPR011012">
    <property type="entry name" value="Longin-like_dom_sf"/>
</dbReference>
<keyword evidence="2 6" id="KW-0256">Endoplasmic reticulum</keyword>
<proteinExistence type="inferred from homology"/>
<evidence type="ECO:0000313" key="7">
    <source>
        <dbReference type="EMBL" id="CAK8999307.1"/>
    </source>
</evidence>
<comment type="caution">
    <text evidence="7">The sequence shown here is derived from an EMBL/GenBank/DDBJ whole genome shotgun (WGS) entry which is preliminary data.</text>
</comment>
<keyword evidence="1 6" id="KW-0813">Transport</keyword>
<comment type="subunit">
    <text evidence="6">Part of the multisubunit transport protein particle (TRAPP) complex.</text>
</comment>
<dbReference type="PANTHER" id="PTHR23249:SF16">
    <property type="entry name" value="TRAFFICKING PROTEIN PARTICLE COMPLEX SUBUNIT 1"/>
    <property type="match status" value="1"/>
</dbReference>
<evidence type="ECO:0000256" key="6">
    <source>
        <dbReference type="RuleBase" id="RU366065"/>
    </source>
</evidence>
<reference evidence="7 8" key="1">
    <citation type="submission" date="2024-02" db="EMBL/GenBank/DDBJ databases">
        <authorList>
            <person name="Chen Y."/>
            <person name="Shah S."/>
            <person name="Dougan E. K."/>
            <person name="Thang M."/>
            <person name="Chan C."/>
        </authorList>
    </citation>
    <scope>NUCLEOTIDE SEQUENCE [LARGE SCALE GENOMIC DNA]</scope>
</reference>
<dbReference type="InterPro" id="IPR029044">
    <property type="entry name" value="Nucleotide-diphossugar_trans"/>
</dbReference>
<dbReference type="Pfam" id="PF04099">
    <property type="entry name" value="Sybindin"/>
    <property type="match status" value="1"/>
</dbReference>